<organism evidence="3">
    <name type="scientific">Solibacter usitatus (strain Ellin6076)</name>
    <dbReference type="NCBI Taxonomy" id="234267"/>
    <lineage>
        <taxon>Bacteria</taxon>
        <taxon>Pseudomonadati</taxon>
        <taxon>Acidobacteriota</taxon>
        <taxon>Terriglobia</taxon>
        <taxon>Bryobacterales</taxon>
        <taxon>Solibacteraceae</taxon>
        <taxon>Candidatus Solibacter</taxon>
    </lineage>
</organism>
<dbReference type="eggNOG" id="COG3829">
    <property type="taxonomic scope" value="Bacteria"/>
</dbReference>
<dbReference type="KEGG" id="sus:Acid_5252"/>
<gene>
    <name evidence="3" type="ordered locus">Acid_5252</name>
</gene>
<dbReference type="EMBL" id="CP000473">
    <property type="protein sequence ID" value="ABJ86205.1"/>
    <property type="molecule type" value="Genomic_DNA"/>
</dbReference>
<protein>
    <submittedName>
        <fullName evidence="3">Transcriptional regulator, Fis family</fullName>
    </submittedName>
</protein>
<dbReference type="STRING" id="234267.Acid_5252"/>
<dbReference type="Pfam" id="PF02954">
    <property type="entry name" value="HTH_8"/>
    <property type="match status" value="1"/>
</dbReference>
<reference evidence="3" key="1">
    <citation type="submission" date="2006-10" db="EMBL/GenBank/DDBJ databases">
        <title>Complete sequence of Solibacter usitatus Ellin6076.</title>
        <authorList>
            <consortium name="US DOE Joint Genome Institute"/>
            <person name="Copeland A."/>
            <person name="Lucas S."/>
            <person name="Lapidus A."/>
            <person name="Barry K."/>
            <person name="Detter J.C."/>
            <person name="Glavina del Rio T."/>
            <person name="Hammon N."/>
            <person name="Israni S."/>
            <person name="Dalin E."/>
            <person name="Tice H."/>
            <person name="Pitluck S."/>
            <person name="Thompson L.S."/>
            <person name="Brettin T."/>
            <person name="Bruce D."/>
            <person name="Han C."/>
            <person name="Tapia R."/>
            <person name="Gilna P."/>
            <person name="Schmutz J."/>
            <person name="Larimer F."/>
            <person name="Land M."/>
            <person name="Hauser L."/>
            <person name="Kyrpides N."/>
            <person name="Mikhailova N."/>
            <person name="Janssen P.H."/>
            <person name="Kuske C.R."/>
            <person name="Richardson P."/>
        </authorList>
    </citation>
    <scope>NUCLEOTIDE SEQUENCE</scope>
    <source>
        <strain evidence="3">Ellin6076</strain>
    </source>
</reference>
<evidence type="ECO:0000313" key="3">
    <source>
        <dbReference type="EMBL" id="ABJ86205.1"/>
    </source>
</evidence>
<feature type="domain" description="DNA binding HTH" evidence="2">
    <location>
        <begin position="23"/>
        <end position="63"/>
    </location>
</feature>
<evidence type="ECO:0000256" key="1">
    <source>
        <dbReference type="SAM" id="MobiDB-lite"/>
    </source>
</evidence>
<dbReference type="InterPro" id="IPR009057">
    <property type="entry name" value="Homeodomain-like_sf"/>
</dbReference>
<accession>Q01VW0</accession>
<dbReference type="Gene3D" id="1.10.10.60">
    <property type="entry name" value="Homeodomain-like"/>
    <property type="match status" value="1"/>
</dbReference>
<feature type="region of interest" description="Disordered" evidence="1">
    <location>
        <begin position="72"/>
        <end position="91"/>
    </location>
</feature>
<name>Q01VW0_SOLUE</name>
<dbReference type="GO" id="GO:0043565">
    <property type="term" value="F:sequence-specific DNA binding"/>
    <property type="evidence" value="ECO:0007669"/>
    <property type="project" value="InterPro"/>
</dbReference>
<dbReference type="InParanoid" id="Q01VW0"/>
<sequence>MKDRFDALVEHLLDGGLFLQQAIEVLEKSMIQSVLERSKGNQCAAAKQLGIHRNTLQRKMVEYGLNGARTRVKRKPMARAAQPRKKKTGAA</sequence>
<dbReference type="PRINTS" id="PR01590">
    <property type="entry name" value="HTHFIS"/>
</dbReference>
<dbReference type="HOGENOM" id="CLU_184588_0_0_0"/>
<proteinExistence type="predicted"/>
<dbReference type="AlphaFoldDB" id="Q01VW0"/>
<dbReference type="OrthoDB" id="9802388at2"/>
<dbReference type="SUPFAM" id="SSF46689">
    <property type="entry name" value="Homeodomain-like"/>
    <property type="match status" value="1"/>
</dbReference>
<dbReference type="InterPro" id="IPR002197">
    <property type="entry name" value="HTH_Fis"/>
</dbReference>
<evidence type="ECO:0000259" key="2">
    <source>
        <dbReference type="Pfam" id="PF02954"/>
    </source>
</evidence>